<evidence type="ECO:0000256" key="3">
    <source>
        <dbReference type="ARBA" id="ARBA00022833"/>
    </source>
</evidence>
<feature type="coiled-coil region" evidence="5">
    <location>
        <begin position="222"/>
        <end position="312"/>
    </location>
</feature>
<dbReference type="InterPro" id="IPR038567">
    <property type="entry name" value="T_Elf1_sf"/>
</dbReference>
<dbReference type="GeneID" id="111275869"/>
<dbReference type="KEGG" id="dzi:111275869"/>
<dbReference type="OrthoDB" id="445983at2759"/>
<comment type="subcellular location">
    <subcellularLocation>
        <location evidence="1">Nucleus</location>
    </subcellularLocation>
</comment>
<dbReference type="Pfam" id="PF05129">
    <property type="entry name" value="Zn_ribbon_Elf1"/>
    <property type="match status" value="1"/>
</dbReference>
<dbReference type="GO" id="GO:0008023">
    <property type="term" value="C:transcription elongation factor complex"/>
    <property type="evidence" value="ECO:0007669"/>
    <property type="project" value="TreeGrafter"/>
</dbReference>
<evidence type="ECO:0000256" key="1">
    <source>
        <dbReference type="ARBA" id="ARBA00004123"/>
    </source>
</evidence>
<evidence type="ECO:0000256" key="5">
    <source>
        <dbReference type="SAM" id="Coils"/>
    </source>
</evidence>
<keyword evidence="4" id="KW-0539">Nucleus</keyword>
<dbReference type="GO" id="GO:0006368">
    <property type="term" value="P:transcription elongation by RNA polymerase II"/>
    <property type="evidence" value="ECO:0007669"/>
    <property type="project" value="TreeGrafter"/>
</dbReference>
<dbReference type="PANTHER" id="PTHR20934:SF0">
    <property type="entry name" value="TRANSCRIPTION ELONGATION FACTOR 1 HOMOLOG"/>
    <property type="match status" value="1"/>
</dbReference>
<evidence type="ECO:0000313" key="7">
    <source>
        <dbReference type="RefSeq" id="XP_022717185.1"/>
    </source>
</evidence>
<sequence length="438" mass="49117">MRKRKSRAKPAPDKRMDKLGTVSSCPLCNHGTGVECRLEMKNLIGEAACSICQESFSTTITEMAGPPGSSALKKSSGFNMARFTQPVTQGKEKGKAPQFDMQPPISDTRIVEKPPQHSQTGGKNTVDMAKLKEKMVAVEKSYKRPRVESLSTDIPPEVHPAGGKYSLAVEFKVEDSAFDNPEVAKKIGQYTMIKKDFDRLPKSASKNMSQTILHSYKAFAHLIKVEQDMKKYTTQITSLLDKNKKLKDSNIEFKSTNDKLGKKVEELTQRLEDISLQKAATDFLLRQYELRLNNTLAEVESLKRDLQASKDAEPKAVENFLLSEDYYNRQTEFARSQVFGSFDLALREVKFIYKDLDLSMIDVKNLRTVKDDGGEKGEEEQQQDKDDMKIDQVVAELAITTAEVGTVTETFTEVQLEKDIQFEEAEAPTAEAQAKVGT</sequence>
<dbReference type="PANTHER" id="PTHR20934">
    <property type="entry name" value="TRANSCRIPTION ELONGATION FACTOR 1 HOMOLOG"/>
    <property type="match status" value="1"/>
</dbReference>
<comment type="similarity">
    <text evidence="2">Belongs to the ELOF1 family.</text>
</comment>
<gene>
    <name evidence="7" type="primary">LOC111275869</name>
</gene>
<proteinExistence type="inferred from homology"/>
<evidence type="ECO:0000256" key="4">
    <source>
        <dbReference type="ARBA" id="ARBA00023242"/>
    </source>
</evidence>
<evidence type="ECO:0000313" key="6">
    <source>
        <dbReference type="Proteomes" id="UP000515121"/>
    </source>
</evidence>
<name>A0A6P5WM43_DURZI</name>
<keyword evidence="5" id="KW-0175">Coiled coil</keyword>
<keyword evidence="3" id="KW-0862">Zinc</keyword>
<dbReference type="SUPFAM" id="SSF57783">
    <property type="entry name" value="Zinc beta-ribbon"/>
    <property type="match status" value="1"/>
</dbReference>
<dbReference type="RefSeq" id="XP_022717185.1">
    <property type="nucleotide sequence ID" value="XM_022861450.1"/>
</dbReference>
<dbReference type="GO" id="GO:0000993">
    <property type="term" value="F:RNA polymerase II complex binding"/>
    <property type="evidence" value="ECO:0007669"/>
    <property type="project" value="TreeGrafter"/>
</dbReference>
<dbReference type="Proteomes" id="UP000515121">
    <property type="component" value="Unplaced"/>
</dbReference>
<reference evidence="7" key="1">
    <citation type="submission" date="2025-08" db="UniProtKB">
        <authorList>
            <consortium name="RefSeq"/>
        </authorList>
    </citation>
    <scope>IDENTIFICATION</scope>
    <source>
        <tissue evidence="7">Fruit stalk</tissue>
    </source>
</reference>
<dbReference type="Gene3D" id="2.20.25.190">
    <property type="match status" value="1"/>
</dbReference>
<accession>A0A6P5WM43</accession>
<protein>
    <submittedName>
        <fullName evidence="7">Uncharacterized protein LOC111275869 isoform X1</fullName>
    </submittedName>
</protein>
<keyword evidence="6" id="KW-1185">Reference proteome</keyword>
<dbReference type="InterPro" id="IPR007808">
    <property type="entry name" value="Elf1"/>
</dbReference>
<organism evidence="6 7">
    <name type="scientific">Durio zibethinus</name>
    <name type="common">Durian</name>
    <dbReference type="NCBI Taxonomy" id="66656"/>
    <lineage>
        <taxon>Eukaryota</taxon>
        <taxon>Viridiplantae</taxon>
        <taxon>Streptophyta</taxon>
        <taxon>Embryophyta</taxon>
        <taxon>Tracheophyta</taxon>
        <taxon>Spermatophyta</taxon>
        <taxon>Magnoliopsida</taxon>
        <taxon>eudicotyledons</taxon>
        <taxon>Gunneridae</taxon>
        <taxon>Pentapetalae</taxon>
        <taxon>rosids</taxon>
        <taxon>malvids</taxon>
        <taxon>Malvales</taxon>
        <taxon>Malvaceae</taxon>
        <taxon>Helicteroideae</taxon>
        <taxon>Durio</taxon>
    </lineage>
</organism>
<dbReference type="AlphaFoldDB" id="A0A6P5WM43"/>
<evidence type="ECO:0000256" key="2">
    <source>
        <dbReference type="ARBA" id="ARBA00009730"/>
    </source>
</evidence>